<dbReference type="EMBL" id="NRSD01000029">
    <property type="protein sequence ID" value="MBK1646625.1"/>
    <property type="molecule type" value="Genomic_DNA"/>
</dbReference>
<dbReference type="InterPro" id="IPR011703">
    <property type="entry name" value="ATPase_AAA-3"/>
</dbReference>
<gene>
    <name evidence="6" type="ORF">CKO25_18675</name>
</gene>
<dbReference type="InterPro" id="IPR041628">
    <property type="entry name" value="ChlI/MoxR_AAA_lid"/>
</dbReference>
<accession>A0A9X1BBF0</accession>
<feature type="domain" description="AAA+ ATPase" evidence="5">
    <location>
        <begin position="56"/>
        <end position="197"/>
    </location>
</feature>
<comment type="caution">
    <text evidence="6">The sequence shown here is derived from an EMBL/GenBank/DDBJ whole genome shotgun (WGS) entry which is preliminary data.</text>
</comment>
<organism evidence="6 7">
    <name type="scientific">Thiocapsa imhoffii</name>
    <dbReference type="NCBI Taxonomy" id="382777"/>
    <lineage>
        <taxon>Bacteria</taxon>
        <taxon>Pseudomonadati</taxon>
        <taxon>Pseudomonadota</taxon>
        <taxon>Gammaproteobacteria</taxon>
        <taxon>Chromatiales</taxon>
        <taxon>Chromatiaceae</taxon>
        <taxon>Thiocapsa</taxon>
    </lineage>
</organism>
<dbReference type="Gene3D" id="3.40.50.300">
    <property type="entry name" value="P-loop containing nucleotide triphosphate hydrolases"/>
    <property type="match status" value="1"/>
</dbReference>
<evidence type="ECO:0000313" key="6">
    <source>
        <dbReference type="EMBL" id="MBK1646625.1"/>
    </source>
</evidence>
<evidence type="ECO:0000259" key="5">
    <source>
        <dbReference type="SMART" id="SM00382"/>
    </source>
</evidence>
<keyword evidence="2" id="KW-0067">ATP-binding</keyword>
<dbReference type="SMART" id="SM00382">
    <property type="entry name" value="AAA"/>
    <property type="match status" value="1"/>
</dbReference>
<dbReference type="InterPro" id="IPR003593">
    <property type="entry name" value="AAA+_ATPase"/>
</dbReference>
<comment type="similarity">
    <text evidence="3">Belongs to the MoxR family.</text>
</comment>
<dbReference type="PANTHER" id="PTHR42759:SF1">
    <property type="entry name" value="MAGNESIUM-CHELATASE SUBUNIT CHLD"/>
    <property type="match status" value="1"/>
</dbReference>
<evidence type="ECO:0000256" key="3">
    <source>
        <dbReference type="ARBA" id="ARBA00061607"/>
    </source>
</evidence>
<keyword evidence="1" id="KW-0547">Nucleotide-binding</keyword>
<keyword evidence="7" id="KW-1185">Reference proteome</keyword>
<dbReference type="GO" id="GO:0016887">
    <property type="term" value="F:ATP hydrolysis activity"/>
    <property type="evidence" value="ECO:0007669"/>
    <property type="project" value="InterPro"/>
</dbReference>
<evidence type="ECO:0000256" key="2">
    <source>
        <dbReference type="ARBA" id="ARBA00022840"/>
    </source>
</evidence>
<dbReference type="Pfam" id="PF17863">
    <property type="entry name" value="AAA_lid_2"/>
    <property type="match status" value="1"/>
</dbReference>
<dbReference type="Pfam" id="PF07726">
    <property type="entry name" value="AAA_3"/>
    <property type="match status" value="1"/>
</dbReference>
<sequence length="338" mass="36397">MHDTHDHPPRTAPSPPPTAAQVTHCAETLAALEQGIGGVLIGQQRVIRESVVALAAAGHVLLEGVPGVGKTLLVRALAVALGGRFSRIQFTPDLMPSDVTGHAVFDSKSETFRIRRGPIFCNLLLGDEINRAPPKTQAALLEAMQEQQVTIEGASLALTPPFSVFATQNPIEHEGTYPLPRAQLDRFLLKIIVDHPNADDELAMVRQVTHERVGDLLDVSAVVQILNTTDLIALQQVCARLQVADSVLAYAVRLVRAAREWPGIETGPGPRTGIALIRAARAHALVGGRDFVTPDDIKAMAAAVLRHRLTLSADLEMEGLEPDDLMDELLRTVPAPRP</sequence>
<dbReference type="InterPro" id="IPR050764">
    <property type="entry name" value="CbbQ/NirQ/NorQ/GpvN"/>
</dbReference>
<dbReference type="InterPro" id="IPR027417">
    <property type="entry name" value="P-loop_NTPase"/>
</dbReference>
<dbReference type="PANTHER" id="PTHR42759">
    <property type="entry name" value="MOXR FAMILY PROTEIN"/>
    <property type="match status" value="1"/>
</dbReference>
<dbReference type="AlphaFoldDB" id="A0A9X1BBF0"/>
<dbReference type="FunFam" id="3.40.50.300:FF:000640">
    <property type="entry name" value="MoxR family ATPase"/>
    <property type="match status" value="1"/>
</dbReference>
<feature type="region of interest" description="Disordered" evidence="4">
    <location>
        <begin position="1"/>
        <end position="20"/>
    </location>
</feature>
<dbReference type="GO" id="GO:0005524">
    <property type="term" value="F:ATP binding"/>
    <property type="evidence" value="ECO:0007669"/>
    <property type="project" value="UniProtKB-KW"/>
</dbReference>
<reference evidence="6 7" key="1">
    <citation type="journal article" date="2020" name="Microorganisms">
        <title>Osmotic Adaptation and Compatible Solute Biosynthesis of Phototrophic Bacteria as Revealed from Genome Analyses.</title>
        <authorList>
            <person name="Imhoff J.F."/>
            <person name="Rahn T."/>
            <person name="Kunzel S."/>
            <person name="Keller A."/>
            <person name="Neulinger S.C."/>
        </authorList>
    </citation>
    <scope>NUCLEOTIDE SEQUENCE [LARGE SCALE GENOMIC DNA]</scope>
    <source>
        <strain evidence="6 7">DSM 21303</strain>
    </source>
</reference>
<evidence type="ECO:0000313" key="7">
    <source>
        <dbReference type="Proteomes" id="UP001138802"/>
    </source>
</evidence>
<evidence type="ECO:0000256" key="1">
    <source>
        <dbReference type="ARBA" id="ARBA00022741"/>
    </source>
</evidence>
<protein>
    <submittedName>
        <fullName evidence="6">AAA family ATPase</fullName>
    </submittedName>
</protein>
<dbReference type="RefSeq" id="WP_200389445.1">
    <property type="nucleotide sequence ID" value="NZ_NRSD01000029.1"/>
</dbReference>
<dbReference type="Gene3D" id="1.10.8.80">
    <property type="entry name" value="Magnesium chelatase subunit I, C-Terminal domain"/>
    <property type="match status" value="1"/>
</dbReference>
<dbReference type="PIRSF" id="PIRSF002849">
    <property type="entry name" value="AAA_ATPase_chaperone_MoxR_prd"/>
    <property type="match status" value="1"/>
</dbReference>
<name>A0A9X1BBF0_9GAMM</name>
<dbReference type="Proteomes" id="UP001138802">
    <property type="component" value="Unassembled WGS sequence"/>
</dbReference>
<dbReference type="CDD" id="cd00009">
    <property type="entry name" value="AAA"/>
    <property type="match status" value="1"/>
</dbReference>
<proteinExistence type="inferred from homology"/>
<dbReference type="SUPFAM" id="SSF52540">
    <property type="entry name" value="P-loop containing nucleoside triphosphate hydrolases"/>
    <property type="match status" value="1"/>
</dbReference>
<evidence type="ECO:0000256" key="4">
    <source>
        <dbReference type="SAM" id="MobiDB-lite"/>
    </source>
</evidence>